<protein>
    <submittedName>
        <fullName evidence="1">Uncharacterized protein</fullName>
    </submittedName>
</protein>
<keyword evidence="2" id="KW-1185">Reference proteome</keyword>
<dbReference type="RefSeq" id="WP_179491192.1">
    <property type="nucleotide sequence ID" value="NZ_JACCBV010000001.1"/>
</dbReference>
<reference evidence="1 2" key="1">
    <citation type="submission" date="2020-07" db="EMBL/GenBank/DDBJ databases">
        <title>Sequencing the genomes of 1000 actinobacteria strains.</title>
        <authorList>
            <person name="Klenk H.-P."/>
        </authorList>
    </citation>
    <scope>NUCLEOTIDE SEQUENCE [LARGE SCALE GENOMIC DNA]</scope>
    <source>
        <strain evidence="1 2">DSM 24662</strain>
    </source>
</reference>
<evidence type="ECO:0000313" key="2">
    <source>
        <dbReference type="Proteomes" id="UP000576969"/>
    </source>
</evidence>
<name>A0A7Y9GQN3_9MICO</name>
<dbReference type="AlphaFoldDB" id="A0A7Y9GQN3"/>
<organism evidence="1 2">
    <name type="scientific">Microbacterium immunditiarum</name>
    <dbReference type="NCBI Taxonomy" id="337480"/>
    <lineage>
        <taxon>Bacteria</taxon>
        <taxon>Bacillati</taxon>
        <taxon>Actinomycetota</taxon>
        <taxon>Actinomycetes</taxon>
        <taxon>Micrococcales</taxon>
        <taxon>Microbacteriaceae</taxon>
        <taxon>Microbacterium</taxon>
    </lineage>
</organism>
<comment type="caution">
    <text evidence="1">The sequence shown here is derived from an EMBL/GenBank/DDBJ whole genome shotgun (WGS) entry which is preliminary data.</text>
</comment>
<gene>
    <name evidence="1" type="ORF">BJ991_002938</name>
</gene>
<dbReference type="Proteomes" id="UP000576969">
    <property type="component" value="Unassembled WGS sequence"/>
</dbReference>
<evidence type="ECO:0000313" key="1">
    <source>
        <dbReference type="EMBL" id="NYE20910.1"/>
    </source>
</evidence>
<accession>A0A7Y9GQN3</accession>
<sequence length="79" mass="8400">MELIVRGRLSPELILTLDGFDVMTDERGFTRITGPVADQSRLLGVLELFDGLHIEVVSVNPVESAPASGDDGGPPDAQP</sequence>
<proteinExistence type="predicted"/>
<dbReference type="EMBL" id="JACCBV010000001">
    <property type="protein sequence ID" value="NYE20910.1"/>
    <property type="molecule type" value="Genomic_DNA"/>
</dbReference>